<name>C1N2S0_MICPC</name>
<proteinExistence type="predicted"/>
<dbReference type="EMBL" id="GG663745">
    <property type="protein sequence ID" value="EEH53845.1"/>
    <property type="molecule type" value="Genomic_DNA"/>
</dbReference>
<dbReference type="Proteomes" id="UP000001876">
    <property type="component" value="Unassembled WGS sequence"/>
</dbReference>
<feature type="region of interest" description="Disordered" evidence="1">
    <location>
        <begin position="1"/>
        <end position="55"/>
    </location>
</feature>
<dbReference type="KEGG" id="mpp:MICPUCDRAFT_48389"/>
<feature type="compositionally biased region" description="Low complexity" evidence="1">
    <location>
        <begin position="8"/>
        <end position="49"/>
    </location>
</feature>
<gene>
    <name evidence="2" type="ORF">MICPUCDRAFT_48389</name>
</gene>
<protein>
    <submittedName>
        <fullName evidence="2">Predicted protein</fullName>
    </submittedName>
</protein>
<evidence type="ECO:0000313" key="3">
    <source>
        <dbReference type="Proteomes" id="UP000001876"/>
    </source>
</evidence>
<evidence type="ECO:0000313" key="2">
    <source>
        <dbReference type="EMBL" id="EEH53845.1"/>
    </source>
</evidence>
<dbReference type="OMA" id="YDKYFES"/>
<dbReference type="Gene3D" id="1.25.40.10">
    <property type="entry name" value="Tetratricopeptide repeat domain"/>
    <property type="match status" value="1"/>
</dbReference>
<dbReference type="STRING" id="564608.C1N2S0"/>
<sequence length="357" mass="37489">MPVLTAGVAPARASPPATASASSARRGARVSSRASVSDRAPRSSSSSSAETDELATTGVGGALARARSALASTAAAVVIATTTCHAPAALARVAPEPPAPTNGPLASLPRELTEPDDIFYEDFTVSFAGIEVDHKYLVSALILGQAVGFVGSVVGGNEARKKGEEVKALNQSLLKVNAELRKEMREAGIGPYVPIQTQRFIKKAPGSSTDEEEIQVDGVITTLKRGKRLLSAGDHEAALAEFDDALRAILGTPDVFQEEWKARRKAQRGRGAALERMGRFPEALAAMENVLALSVDHDDHAGQTDALGVIADIYTDMDLLEEAASYYDRYFTSLQEEDARVSLESAAVGGVGGSARM</sequence>
<organism evidence="3">
    <name type="scientific">Micromonas pusilla (strain CCMP1545)</name>
    <name type="common">Picoplanktonic green alga</name>
    <dbReference type="NCBI Taxonomy" id="564608"/>
    <lineage>
        <taxon>Eukaryota</taxon>
        <taxon>Viridiplantae</taxon>
        <taxon>Chlorophyta</taxon>
        <taxon>Mamiellophyceae</taxon>
        <taxon>Mamiellales</taxon>
        <taxon>Mamiellaceae</taxon>
        <taxon>Micromonas</taxon>
    </lineage>
</organism>
<dbReference type="GeneID" id="9687365"/>
<dbReference type="SUPFAM" id="SSF48452">
    <property type="entry name" value="TPR-like"/>
    <property type="match status" value="1"/>
</dbReference>
<dbReference type="GO" id="GO:0015995">
    <property type="term" value="P:chlorophyll biosynthetic process"/>
    <property type="evidence" value="ECO:0007669"/>
    <property type="project" value="InterPro"/>
</dbReference>
<dbReference type="RefSeq" id="XP_003062133.1">
    <property type="nucleotide sequence ID" value="XM_003062087.1"/>
</dbReference>
<dbReference type="InterPro" id="IPR011990">
    <property type="entry name" value="TPR-like_helical_dom_sf"/>
</dbReference>
<dbReference type="PANTHER" id="PTHR47310">
    <property type="entry name" value="PROTEIN FLUORESCENT IN BLUE LIGHT, CHLOROPLASTIC"/>
    <property type="match status" value="1"/>
</dbReference>
<evidence type="ECO:0000256" key="1">
    <source>
        <dbReference type="SAM" id="MobiDB-lite"/>
    </source>
</evidence>
<reference evidence="2 3" key="1">
    <citation type="journal article" date="2009" name="Science">
        <title>Green evolution and dynamic adaptations revealed by genomes of the marine picoeukaryotes Micromonas.</title>
        <authorList>
            <person name="Worden A.Z."/>
            <person name="Lee J.H."/>
            <person name="Mock T."/>
            <person name="Rouze P."/>
            <person name="Simmons M.P."/>
            <person name="Aerts A.L."/>
            <person name="Allen A.E."/>
            <person name="Cuvelier M.L."/>
            <person name="Derelle E."/>
            <person name="Everett M.V."/>
            <person name="Foulon E."/>
            <person name="Grimwood J."/>
            <person name="Gundlach H."/>
            <person name="Henrissat B."/>
            <person name="Napoli C."/>
            <person name="McDonald S.M."/>
            <person name="Parker M.S."/>
            <person name="Rombauts S."/>
            <person name="Salamov A."/>
            <person name="Von Dassow P."/>
            <person name="Badger J.H."/>
            <person name="Coutinho P.M."/>
            <person name="Demir E."/>
            <person name="Dubchak I."/>
            <person name="Gentemann C."/>
            <person name="Eikrem W."/>
            <person name="Gready J.E."/>
            <person name="John U."/>
            <person name="Lanier W."/>
            <person name="Lindquist E.A."/>
            <person name="Lucas S."/>
            <person name="Mayer K.F."/>
            <person name="Moreau H."/>
            <person name="Not F."/>
            <person name="Otillar R."/>
            <person name="Panaud O."/>
            <person name="Pangilinan J."/>
            <person name="Paulsen I."/>
            <person name="Piegu B."/>
            <person name="Poliakov A."/>
            <person name="Robbens S."/>
            <person name="Schmutz J."/>
            <person name="Toulza E."/>
            <person name="Wyss T."/>
            <person name="Zelensky A."/>
            <person name="Zhou K."/>
            <person name="Armbrust E.V."/>
            <person name="Bhattacharya D."/>
            <person name="Goodenough U.W."/>
            <person name="Van de Peer Y."/>
            <person name="Grigoriev I.V."/>
        </authorList>
    </citation>
    <scope>NUCLEOTIDE SEQUENCE [LARGE SCALE GENOMIC DNA]</scope>
    <source>
        <strain evidence="2 3">CCMP1545</strain>
    </source>
</reference>
<dbReference type="eggNOG" id="ENOG502QTEG">
    <property type="taxonomic scope" value="Eukaryota"/>
</dbReference>
<accession>C1N2S0</accession>
<dbReference type="PANTHER" id="PTHR47310:SF2">
    <property type="entry name" value="PROTEIN FLUORESCENT IN BLUE LIGHT, CHLOROPLASTIC"/>
    <property type="match status" value="1"/>
</dbReference>
<keyword evidence="3" id="KW-1185">Reference proteome</keyword>
<dbReference type="AlphaFoldDB" id="C1N2S0"/>
<dbReference type="OrthoDB" id="286233at2759"/>
<dbReference type="InterPro" id="IPR044243">
    <property type="entry name" value="FLU"/>
</dbReference>